<dbReference type="HOGENOM" id="CLU_138200_0_0_1"/>
<evidence type="ECO:0000259" key="1">
    <source>
        <dbReference type="PROSITE" id="PS50144"/>
    </source>
</evidence>
<dbReference type="InterPro" id="IPR008974">
    <property type="entry name" value="TRAF-like"/>
</dbReference>
<reference evidence="2" key="1">
    <citation type="submission" date="2015-06" db="UniProtKB">
        <authorList>
            <consortium name="EnsemblPlants"/>
        </authorList>
    </citation>
    <scope>IDENTIFICATION</scope>
</reference>
<dbReference type="CDD" id="cd00121">
    <property type="entry name" value="MATH"/>
    <property type="match status" value="1"/>
</dbReference>
<reference evidence="2 3" key="2">
    <citation type="submission" date="2018-04" db="EMBL/GenBank/DDBJ databases">
        <title>OglaRS2 (Oryza glaberrima Reference Sequence Version 2).</title>
        <authorList>
            <person name="Zhang J."/>
            <person name="Kudrna D."/>
            <person name="Lee S."/>
            <person name="Talag J."/>
            <person name="Rajasekar S."/>
            <person name="Wing R.A."/>
        </authorList>
    </citation>
    <scope>NUCLEOTIDE SEQUENCE [LARGE SCALE GENOMIC DNA]</scope>
    <source>
        <strain evidence="2 3">cv. IRGC 96717</strain>
    </source>
</reference>
<feature type="domain" description="MATH" evidence="1">
    <location>
        <begin position="30"/>
        <end position="159"/>
    </location>
</feature>
<protein>
    <recommendedName>
        <fullName evidence="1">MATH domain-containing protein</fullName>
    </recommendedName>
</protein>
<dbReference type="SUPFAM" id="SSF49599">
    <property type="entry name" value="TRAF domain-like"/>
    <property type="match status" value="1"/>
</dbReference>
<sequence>MRRPIHRRTTRASAAAAAATGSTSTIFAGAMRYELKIVEYSRTKAVPNGCSMKYPAFTAAGHTWHVGYFPNGVIGAEEAEADYVAFFLYLNDNDAAEEAVKAQAIFSLLDIEGNPVSSYTFTTVLVNFSEKKYWVTRTSSRGNLWRIHCISRTIASASG</sequence>
<accession>I1QUP2</accession>
<name>I1QUP2_ORYGL</name>
<dbReference type="OMA" id="WRIHCIS"/>
<keyword evidence="3" id="KW-1185">Reference proteome</keyword>
<dbReference type="PROSITE" id="PS50144">
    <property type="entry name" value="MATH"/>
    <property type="match status" value="1"/>
</dbReference>
<dbReference type="Pfam" id="PF22486">
    <property type="entry name" value="MATH_2"/>
    <property type="match status" value="1"/>
</dbReference>
<dbReference type="Gramene" id="ORGLA10G0092500.1">
    <property type="protein sequence ID" value="ORGLA10G0092500.1"/>
    <property type="gene ID" value="ORGLA10G0092500"/>
</dbReference>
<evidence type="ECO:0000313" key="2">
    <source>
        <dbReference type="EnsemblPlants" id="ORGLA10G0092500.1"/>
    </source>
</evidence>
<dbReference type="InterPro" id="IPR002083">
    <property type="entry name" value="MATH/TRAF_dom"/>
</dbReference>
<dbReference type="Proteomes" id="UP000007306">
    <property type="component" value="Chromosome 10"/>
</dbReference>
<evidence type="ECO:0000313" key="3">
    <source>
        <dbReference type="Proteomes" id="UP000007306"/>
    </source>
</evidence>
<dbReference type="AlphaFoldDB" id="I1QUP2"/>
<dbReference type="EnsemblPlants" id="ORGLA10G0092500.1">
    <property type="protein sequence ID" value="ORGLA10G0092500.1"/>
    <property type="gene ID" value="ORGLA10G0092500"/>
</dbReference>
<organism evidence="2 3">
    <name type="scientific">Oryza glaberrima</name>
    <name type="common">African rice</name>
    <dbReference type="NCBI Taxonomy" id="4538"/>
    <lineage>
        <taxon>Eukaryota</taxon>
        <taxon>Viridiplantae</taxon>
        <taxon>Streptophyta</taxon>
        <taxon>Embryophyta</taxon>
        <taxon>Tracheophyta</taxon>
        <taxon>Spermatophyta</taxon>
        <taxon>Magnoliopsida</taxon>
        <taxon>Liliopsida</taxon>
        <taxon>Poales</taxon>
        <taxon>Poaceae</taxon>
        <taxon>BOP clade</taxon>
        <taxon>Oryzoideae</taxon>
        <taxon>Oryzeae</taxon>
        <taxon>Oryzinae</taxon>
        <taxon>Oryza</taxon>
    </lineage>
</organism>
<proteinExistence type="predicted"/>
<dbReference type="Gene3D" id="2.60.210.10">
    <property type="entry name" value="Apoptosis, Tumor Necrosis Factor Receptor Associated Protein 2, Chain A"/>
    <property type="match status" value="1"/>
</dbReference>